<evidence type="ECO:0000313" key="2">
    <source>
        <dbReference type="EMBL" id="GAA2231736.1"/>
    </source>
</evidence>
<accession>A0ABN3DI22</accession>
<protein>
    <submittedName>
        <fullName evidence="2">Uncharacterized protein</fullName>
    </submittedName>
</protein>
<keyword evidence="1" id="KW-1133">Transmembrane helix</keyword>
<dbReference type="Proteomes" id="UP001500929">
    <property type="component" value="Unassembled WGS sequence"/>
</dbReference>
<keyword evidence="1" id="KW-0472">Membrane</keyword>
<sequence length="83" mass="8420">MRSGNRFVIAGVGLIVLSAVLTTGTSVLGFRLVDSGSPGGQSLLIALQTVIVIVNDISAPLGAALLAAGLVLVHLKRTRGARE</sequence>
<evidence type="ECO:0000313" key="3">
    <source>
        <dbReference type="Proteomes" id="UP001500929"/>
    </source>
</evidence>
<gene>
    <name evidence="2" type="ORF">GCM10009851_15890</name>
</gene>
<evidence type="ECO:0000256" key="1">
    <source>
        <dbReference type="SAM" id="Phobius"/>
    </source>
</evidence>
<reference evidence="2 3" key="1">
    <citation type="journal article" date="2019" name="Int. J. Syst. Evol. Microbiol.">
        <title>The Global Catalogue of Microorganisms (GCM) 10K type strain sequencing project: providing services to taxonomists for standard genome sequencing and annotation.</title>
        <authorList>
            <consortium name="The Broad Institute Genomics Platform"/>
            <consortium name="The Broad Institute Genome Sequencing Center for Infectious Disease"/>
            <person name="Wu L."/>
            <person name="Ma J."/>
        </authorList>
    </citation>
    <scope>NUCLEOTIDE SEQUENCE [LARGE SCALE GENOMIC DNA]</scope>
    <source>
        <strain evidence="2 3">JCM 16117</strain>
    </source>
</reference>
<organism evidence="2 3">
    <name type="scientific">Herbiconiux moechotypicola</name>
    <dbReference type="NCBI Taxonomy" id="637393"/>
    <lineage>
        <taxon>Bacteria</taxon>
        <taxon>Bacillati</taxon>
        <taxon>Actinomycetota</taxon>
        <taxon>Actinomycetes</taxon>
        <taxon>Micrococcales</taxon>
        <taxon>Microbacteriaceae</taxon>
        <taxon>Herbiconiux</taxon>
    </lineage>
</organism>
<dbReference type="EMBL" id="BAAAQY010000004">
    <property type="protein sequence ID" value="GAA2231736.1"/>
    <property type="molecule type" value="Genomic_DNA"/>
</dbReference>
<proteinExistence type="predicted"/>
<keyword evidence="3" id="KW-1185">Reference proteome</keyword>
<feature type="transmembrane region" description="Helical" evidence="1">
    <location>
        <begin position="7"/>
        <end position="33"/>
    </location>
</feature>
<keyword evidence="1" id="KW-0812">Transmembrane</keyword>
<dbReference type="RefSeq" id="WP_259479088.1">
    <property type="nucleotide sequence ID" value="NZ_BAAAQY010000004.1"/>
</dbReference>
<comment type="caution">
    <text evidence="2">The sequence shown here is derived from an EMBL/GenBank/DDBJ whole genome shotgun (WGS) entry which is preliminary data.</text>
</comment>
<name>A0ABN3DI22_9MICO</name>
<feature type="transmembrane region" description="Helical" evidence="1">
    <location>
        <begin position="45"/>
        <end position="73"/>
    </location>
</feature>